<accession>A0ACB1A601</accession>
<name>A0ACB1A601_MELEN</name>
<organism evidence="1 2">
    <name type="scientific">Meloidogyne enterolobii</name>
    <name type="common">Root-knot nematode worm</name>
    <name type="synonym">Meloidogyne mayaguensis</name>
    <dbReference type="NCBI Taxonomy" id="390850"/>
    <lineage>
        <taxon>Eukaryota</taxon>
        <taxon>Metazoa</taxon>
        <taxon>Ecdysozoa</taxon>
        <taxon>Nematoda</taxon>
        <taxon>Chromadorea</taxon>
        <taxon>Rhabditida</taxon>
        <taxon>Tylenchina</taxon>
        <taxon>Tylenchomorpha</taxon>
        <taxon>Tylenchoidea</taxon>
        <taxon>Meloidogynidae</taxon>
        <taxon>Meloidogyninae</taxon>
        <taxon>Meloidogyne</taxon>
    </lineage>
</organism>
<comment type="caution">
    <text evidence="1">The sequence shown here is derived from an EMBL/GenBank/DDBJ whole genome shotgun (WGS) entry which is preliminary data.</text>
</comment>
<evidence type="ECO:0000313" key="1">
    <source>
        <dbReference type="EMBL" id="CAK5085570.1"/>
    </source>
</evidence>
<protein>
    <submittedName>
        <fullName evidence="1">Uncharacterized protein</fullName>
    </submittedName>
</protein>
<dbReference type="EMBL" id="CAVMJV010000057">
    <property type="protein sequence ID" value="CAK5085570.1"/>
    <property type="molecule type" value="Genomic_DNA"/>
</dbReference>
<evidence type="ECO:0000313" key="2">
    <source>
        <dbReference type="Proteomes" id="UP001497535"/>
    </source>
</evidence>
<reference evidence="1" key="1">
    <citation type="submission" date="2023-11" db="EMBL/GenBank/DDBJ databases">
        <authorList>
            <person name="Poullet M."/>
        </authorList>
    </citation>
    <scope>NUCLEOTIDE SEQUENCE</scope>
    <source>
        <strain evidence="1">E1834</strain>
    </source>
</reference>
<sequence length="61" mass="6813">MAIGGLVYKIDAAVKLGMTTILLPKEMEAEFNALSINQKQGIKGLFCDYFEEQYDTIFPPP</sequence>
<dbReference type="Proteomes" id="UP001497535">
    <property type="component" value="Unassembled WGS sequence"/>
</dbReference>
<gene>
    <name evidence="1" type="ORF">MENTE1834_LOCUS33029</name>
</gene>
<proteinExistence type="predicted"/>
<keyword evidence="2" id="KW-1185">Reference proteome</keyword>